<accession>A0A6J5LTK7</accession>
<proteinExistence type="predicted"/>
<sequence>MEIILTSVLVALTGYQFWHPSVDNGTYTMAVYQNQIVRMDTRTGSFERCDENLKCTPIKIEAKSEGNK</sequence>
<organism evidence="1">
    <name type="scientific">uncultured Caudovirales phage</name>
    <dbReference type="NCBI Taxonomy" id="2100421"/>
    <lineage>
        <taxon>Viruses</taxon>
        <taxon>Duplodnaviria</taxon>
        <taxon>Heunggongvirae</taxon>
        <taxon>Uroviricota</taxon>
        <taxon>Caudoviricetes</taxon>
        <taxon>Peduoviridae</taxon>
        <taxon>Maltschvirus</taxon>
        <taxon>Maltschvirus maltsch</taxon>
    </lineage>
</organism>
<reference evidence="1" key="1">
    <citation type="submission" date="2020-04" db="EMBL/GenBank/DDBJ databases">
        <authorList>
            <person name="Chiriac C."/>
            <person name="Salcher M."/>
            <person name="Ghai R."/>
            <person name="Kavagutti S V."/>
        </authorList>
    </citation>
    <scope>NUCLEOTIDE SEQUENCE</scope>
</reference>
<name>A0A6J5LTK7_9CAUD</name>
<evidence type="ECO:0000313" key="1">
    <source>
        <dbReference type="EMBL" id="CAB4137894.1"/>
    </source>
</evidence>
<dbReference type="EMBL" id="LR796341">
    <property type="protein sequence ID" value="CAB4137894.1"/>
    <property type="molecule type" value="Genomic_DNA"/>
</dbReference>
<protein>
    <submittedName>
        <fullName evidence="1">Uncharacterized protein</fullName>
    </submittedName>
</protein>
<gene>
    <name evidence="1" type="ORF">UFOVP328_121</name>
</gene>